<organism evidence="2 3">
    <name type="scientific">Pteropus alecto</name>
    <name type="common">Black flying fox</name>
    <dbReference type="NCBI Taxonomy" id="9402"/>
    <lineage>
        <taxon>Eukaryota</taxon>
        <taxon>Metazoa</taxon>
        <taxon>Chordata</taxon>
        <taxon>Craniata</taxon>
        <taxon>Vertebrata</taxon>
        <taxon>Euteleostomi</taxon>
        <taxon>Mammalia</taxon>
        <taxon>Eutheria</taxon>
        <taxon>Laurasiatheria</taxon>
        <taxon>Chiroptera</taxon>
        <taxon>Yinpterochiroptera</taxon>
        <taxon>Pteropodoidea</taxon>
        <taxon>Pteropodidae</taxon>
        <taxon>Pteropodinae</taxon>
        <taxon>Pteropus</taxon>
    </lineage>
</organism>
<protein>
    <submittedName>
        <fullName evidence="2">Uncharacterized protein</fullName>
    </submittedName>
</protein>
<proteinExistence type="predicted"/>
<sequence length="127" mass="14011">MASQCHIKAEVTAKTEKKRNMKIPFHIPEYEYSAKRRKMTMVHYKRQNKRLPKQGAAPADTAAQKGRHYRHGTGLARSTDFEGGARTSKAEHGLRRRSTGRECAGPSARQRPPPQPCGSGAAPSNGS</sequence>
<name>L5KJ41_PTEAL</name>
<keyword evidence="3" id="KW-1185">Reference proteome</keyword>
<gene>
    <name evidence="2" type="ORF">PAL_GLEAN10001948</name>
</gene>
<dbReference type="AlphaFoldDB" id="L5KJ41"/>
<evidence type="ECO:0000313" key="3">
    <source>
        <dbReference type="Proteomes" id="UP000010552"/>
    </source>
</evidence>
<dbReference type="EMBL" id="KB030689">
    <property type="protein sequence ID" value="ELK11347.1"/>
    <property type="molecule type" value="Genomic_DNA"/>
</dbReference>
<feature type="region of interest" description="Disordered" evidence="1">
    <location>
        <begin position="45"/>
        <end position="127"/>
    </location>
</feature>
<evidence type="ECO:0000313" key="2">
    <source>
        <dbReference type="EMBL" id="ELK11347.1"/>
    </source>
</evidence>
<dbReference type="InParanoid" id="L5KJ41"/>
<reference evidence="3" key="1">
    <citation type="journal article" date="2013" name="Science">
        <title>Comparative analysis of bat genomes provides insight into the evolution of flight and immunity.</title>
        <authorList>
            <person name="Zhang G."/>
            <person name="Cowled C."/>
            <person name="Shi Z."/>
            <person name="Huang Z."/>
            <person name="Bishop-Lilly K.A."/>
            <person name="Fang X."/>
            <person name="Wynne J.W."/>
            <person name="Xiong Z."/>
            <person name="Baker M.L."/>
            <person name="Zhao W."/>
            <person name="Tachedjian M."/>
            <person name="Zhu Y."/>
            <person name="Zhou P."/>
            <person name="Jiang X."/>
            <person name="Ng J."/>
            <person name="Yang L."/>
            <person name="Wu L."/>
            <person name="Xiao J."/>
            <person name="Feng Y."/>
            <person name="Chen Y."/>
            <person name="Sun X."/>
            <person name="Zhang Y."/>
            <person name="Marsh G.A."/>
            <person name="Crameri G."/>
            <person name="Broder C.C."/>
            <person name="Frey K.G."/>
            <person name="Wang L.F."/>
            <person name="Wang J."/>
        </authorList>
    </citation>
    <scope>NUCLEOTIDE SEQUENCE [LARGE SCALE GENOMIC DNA]</scope>
</reference>
<dbReference type="Proteomes" id="UP000010552">
    <property type="component" value="Unassembled WGS sequence"/>
</dbReference>
<accession>L5KJ41</accession>
<evidence type="ECO:0000256" key="1">
    <source>
        <dbReference type="SAM" id="MobiDB-lite"/>
    </source>
</evidence>